<dbReference type="GO" id="GO:0016491">
    <property type="term" value="F:oxidoreductase activity"/>
    <property type="evidence" value="ECO:0007669"/>
    <property type="project" value="InterPro"/>
</dbReference>
<dbReference type="GO" id="GO:0010181">
    <property type="term" value="F:FMN binding"/>
    <property type="evidence" value="ECO:0007669"/>
    <property type="project" value="InterPro"/>
</dbReference>
<dbReference type="InterPro" id="IPR037225">
    <property type="entry name" value="Nuo51_FMN-bd_sf"/>
</dbReference>
<dbReference type="InterPro" id="IPR023753">
    <property type="entry name" value="FAD/NAD-binding_dom"/>
</dbReference>
<evidence type="ECO:0000256" key="2">
    <source>
        <dbReference type="ARBA" id="ARBA00022485"/>
    </source>
</evidence>
<evidence type="ECO:0000256" key="4">
    <source>
        <dbReference type="ARBA" id="ARBA00023004"/>
    </source>
</evidence>
<organism evidence="7 8">
    <name type="scientific">candidate division KD3-62 bacterium DG_56</name>
    <dbReference type="NCBI Taxonomy" id="1704032"/>
    <lineage>
        <taxon>Bacteria</taxon>
        <taxon>candidate division KD3-62</taxon>
    </lineage>
</organism>
<comment type="caution">
    <text evidence="7">The sequence shown here is derived from an EMBL/GenBank/DDBJ whole genome shotgun (WGS) entry which is preliminary data.</text>
</comment>
<dbReference type="Gene3D" id="6.10.250.1450">
    <property type="match status" value="1"/>
</dbReference>
<comment type="similarity">
    <text evidence="1">Belongs to the complex I 51 kDa subunit family.</text>
</comment>
<dbReference type="NCBIfam" id="NF009410">
    <property type="entry name" value="PRK12771.1"/>
    <property type="match status" value="1"/>
</dbReference>
<dbReference type="CDD" id="cd02980">
    <property type="entry name" value="TRX_Fd_family"/>
    <property type="match status" value="1"/>
</dbReference>
<dbReference type="Pfam" id="PF10589">
    <property type="entry name" value="NADH_4Fe-4S"/>
    <property type="match status" value="1"/>
</dbReference>
<dbReference type="SUPFAM" id="SSF142984">
    <property type="entry name" value="Nqo1 middle domain-like"/>
    <property type="match status" value="1"/>
</dbReference>
<dbReference type="InterPro" id="IPR037207">
    <property type="entry name" value="Nuop51_4Fe4S-bd_sf"/>
</dbReference>
<dbReference type="SUPFAM" id="SSF142019">
    <property type="entry name" value="Nqo1 FMN-binding domain-like"/>
    <property type="match status" value="1"/>
</dbReference>
<dbReference type="FunFam" id="3.40.50.11540:FF:000001">
    <property type="entry name" value="NADH dehydrogenase [ubiquinone] flavoprotein 1, mitochondrial"/>
    <property type="match status" value="1"/>
</dbReference>
<feature type="domain" description="NADH-ubiquinone oxidoreductase 51kDa subunit iron-sulphur binding" evidence="6">
    <location>
        <begin position="459"/>
        <end position="504"/>
    </location>
</feature>
<dbReference type="NCBIfam" id="NF010120">
    <property type="entry name" value="PRK13596.1"/>
    <property type="match status" value="1"/>
</dbReference>
<dbReference type="Pfam" id="PF01512">
    <property type="entry name" value="Complex1_51K"/>
    <property type="match status" value="1"/>
</dbReference>
<dbReference type="PANTHER" id="PTHR43578:SF3">
    <property type="entry name" value="NADH-QUINONE OXIDOREDUCTASE SUBUNIT F"/>
    <property type="match status" value="1"/>
</dbReference>
<gene>
    <name evidence="7" type="ORF">AMK68_02235</name>
</gene>
<evidence type="ECO:0000256" key="5">
    <source>
        <dbReference type="ARBA" id="ARBA00023014"/>
    </source>
</evidence>
<dbReference type="InterPro" id="IPR001949">
    <property type="entry name" value="NADH-UbQ_OxRdtase_51kDa_CS"/>
</dbReference>
<dbReference type="SMART" id="SM00928">
    <property type="entry name" value="NADH_4Fe-4S"/>
    <property type="match status" value="1"/>
</dbReference>
<keyword evidence="2" id="KW-0004">4Fe-4S</keyword>
<keyword evidence="4" id="KW-0408">Iron</keyword>
<dbReference type="PROSITE" id="PS00645">
    <property type="entry name" value="COMPLEX1_51K_2"/>
    <property type="match status" value="1"/>
</dbReference>
<dbReference type="Gene3D" id="1.20.1440.230">
    <property type="entry name" value="NADH-ubiquinone oxidoreductase 51kDa subunit, iron-sulphur binding domain"/>
    <property type="match status" value="1"/>
</dbReference>
<dbReference type="SUPFAM" id="SSF46548">
    <property type="entry name" value="alpha-helical ferredoxin"/>
    <property type="match status" value="2"/>
</dbReference>
<evidence type="ECO:0000256" key="1">
    <source>
        <dbReference type="ARBA" id="ARBA00007523"/>
    </source>
</evidence>
<name>A0A0S7XNS2_9BACT</name>
<dbReference type="FunFam" id="1.20.1440.230:FF:000001">
    <property type="entry name" value="Mitochondrial NADH dehydrogenase flavoprotein 1"/>
    <property type="match status" value="1"/>
</dbReference>
<dbReference type="PRINTS" id="PR00419">
    <property type="entry name" value="ADXRDTASE"/>
</dbReference>
<reference evidence="7 8" key="1">
    <citation type="journal article" date="2015" name="Microbiome">
        <title>Genomic resolution of linkages in carbon, nitrogen, and sulfur cycling among widespread estuary sediment bacteria.</title>
        <authorList>
            <person name="Baker B.J."/>
            <person name="Lazar C.S."/>
            <person name="Teske A.P."/>
            <person name="Dick G.J."/>
        </authorList>
    </citation>
    <scope>NUCLEOTIDE SEQUENCE [LARGE SCALE GENOMIC DNA]</scope>
    <source>
        <strain evidence="7">DG_56</strain>
    </source>
</reference>
<dbReference type="GO" id="GO:0008137">
    <property type="term" value="F:NADH dehydrogenase (ubiquinone) activity"/>
    <property type="evidence" value="ECO:0007669"/>
    <property type="project" value="InterPro"/>
</dbReference>
<dbReference type="Gene3D" id="3.40.30.10">
    <property type="entry name" value="Glutaredoxin"/>
    <property type="match status" value="1"/>
</dbReference>
<dbReference type="Pfam" id="PF14691">
    <property type="entry name" value="Fer4_20"/>
    <property type="match status" value="1"/>
</dbReference>
<dbReference type="InterPro" id="IPR028261">
    <property type="entry name" value="DPD_II"/>
</dbReference>
<dbReference type="Proteomes" id="UP000052020">
    <property type="component" value="Unassembled WGS sequence"/>
</dbReference>
<dbReference type="SUPFAM" id="SSF52833">
    <property type="entry name" value="Thioredoxin-like"/>
    <property type="match status" value="1"/>
</dbReference>
<dbReference type="GO" id="GO:0046872">
    <property type="term" value="F:metal ion binding"/>
    <property type="evidence" value="ECO:0007669"/>
    <property type="project" value="UniProtKB-KW"/>
</dbReference>
<dbReference type="EMBL" id="LIZY01000040">
    <property type="protein sequence ID" value="KPJ64145.1"/>
    <property type="molecule type" value="Genomic_DNA"/>
</dbReference>
<dbReference type="SUPFAM" id="SSF51971">
    <property type="entry name" value="Nucleotide-binding domain"/>
    <property type="match status" value="1"/>
</dbReference>
<sequence length="1048" mass="111344">MSLADLQAPAQENWQKLKHGPDPIIWSGLATCGLAAGQAEVLDAVAAALEHNAIRAQVVPVGCIGVCYLEPLMDIEKPGGPRICYAQMTPDKARAVIQSYLVNDDPRPDLALGTLGDGEIAGIPRFFDLPMLKSQVRIVLRNVGLINPEDIDHYIASGGYQGFQQALSMAPEAVIDEVTESGLRGRGGAGFPTGQKWRFARQASGSPKYLICNADEGDPGAFMDRSVLEGDPHSVLEGMLIAGYAIGASEGYIYVRSEYPLAIKRMSIALEQMRNCGLLGENILGSGFDFDIKIKEGAGAFVCGEETALIASIEGKRGMPNPRPPFPATSGLWGKPTNINNVETFANLPVILSRGADWFASYGTEKSKGTKTFSLTGKVKRSGLIEVPMGMSLGDVIFSIGGGIVDDGELKAVQSGGPSGGCLPARLANLPIEYESLAEAGSIMGSGGLVVLDDKTCVVDMARYFLSFTQRESCGKCVPCRLGTKQMEAILEDICAGRGTPEHVTLLTDLARAVKAGSLCGLGQTAPNPVLSTLRYFQDEYDAHIREKRCPAAACWGLFRSPCQHACPVGVDVPGYVGMIAEGRFAEAVDLVRERNPFPAICGRVCTHPCESRCQRAQIDDPIAICSLKRAAADFAAASGHLWQPPLAPSNGRKVAIIGGGPAGLTAAYHLRKRGYAPTVFEAANRLGGMLRWGIPGYRLPDDVLDKEIADIVGLGIDVRTGHAWGRDFTLPGLREQGYEAILLAIGAHHGVDLGMPGEALEGVVDGVRFLRHVNSDEGMRLDGRRVVVIGGGDVAIDAARSALRLGADKVSLVYRRTRAEMPAHASEIAAAEEEGVELQFLLAPQRVVGSDRATGLECLRMSLGEFDDSGRRRPEPVPGSETVIEADLIITAIGQTSDVPLDDRGGLAVSRRGAIEACANSLVTGADGVFAAGDAVTGPDTVIRAIAQGERAAIAIDRYLRGKTLAEEAILVGHAPPQSSGEATDEEAEEEIKECPRAIMPCLDVERRTALFAEVAQGFDREQAIAEANRCLHCERSSHAEPEGGEG</sequence>
<dbReference type="InterPro" id="IPR036188">
    <property type="entry name" value="FAD/NAD-bd_sf"/>
</dbReference>
<dbReference type="InterPro" id="IPR011538">
    <property type="entry name" value="Nuo51_FMN-bd"/>
</dbReference>
<keyword evidence="5" id="KW-0411">Iron-sulfur</keyword>
<proteinExistence type="inferred from homology"/>
<dbReference type="PANTHER" id="PTHR43578">
    <property type="entry name" value="NADH-QUINONE OXIDOREDUCTASE SUBUNIT F"/>
    <property type="match status" value="1"/>
</dbReference>
<protein>
    <recommendedName>
        <fullName evidence="6">NADH-ubiquinone oxidoreductase 51kDa subunit iron-sulphur binding domain-containing protein</fullName>
    </recommendedName>
</protein>
<evidence type="ECO:0000313" key="7">
    <source>
        <dbReference type="EMBL" id="KPJ64145.1"/>
    </source>
</evidence>
<evidence type="ECO:0000256" key="3">
    <source>
        <dbReference type="ARBA" id="ARBA00022723"/>
    </source>
</evidence>
<dbReference type="InterPro" id="IPR036249">
    <property type="entry name" value="Thioredoxin-like_sf"/>
</dbReference>
<dbReference type="AlphaFoldDB" id="A0A0S7XNS2"/>
<dbReference type="PATRIC" id="fig|1704032.3.peg.239"/>
<dbReference type="Gene3D" id="3.10.20.600">
    <property type="match status" value="1"/>
</dbReference>
<evidence type="ECO:0000313" key="8">
    <source>
        <dbReference type="Proteomes" id="UP000052020"/>
    </source>
</evidence>
<evidence type="ECO:0000259" key="6">
    <source>
        <dbReference type="SMART" id="SM00928"/>
    </source>
</evidence>
<accession>A0A0S7XNS2</accession>
<dbReference type="SUPFAM" id="SSF140490">
    <property type="entry name" value="Nqo1C-terminal domain-like"/>
    <property type="match status" value="1"/>
</dbReference>
<dbReference type="Gene3D" id="3.40.50.11540">
    <property type="entry name" value="NADH-ubiquinone oxidoreductase 51kDa subunit"/>
    <property type="match status" value="1"/>
</dbReference>
<dbReference type="Pfam" id="PF07992">
    <property type="entry name" value="Pyr_redox_2"/>
    <property type="match status" value="1"/>
</dbReference>
<dbReference type="Gene3D" id="3.50.50.60">
    <property type="entry name" value="FAD/NAD(P)-binding domain"/>
    <property type="match status" value="2"/>
</dbReference>
<dbReference type="InterPro" id="IPR019575">
    <property type="entry name" value="Nuop51_4Fe4S-bd"/>
</dbReference>
<dbReference type="GO" id="GO:0051539">
    <property type="term" value="F:4 iron, 4 sulfur cluster binding"/>
    <property type="evidence" value="ECO:0007669"/>
    <property type="project" value="UniProtKB-KW"/>
</dbReference>
<keyword evidence="3" id="KW-0479">Metal-binding</keyword>